<dbReference type="AlphaFoldDB" id="X1CLS6"/>
<sequence>TIYNAKDYIFANKRKTKGVRTTSKKIDDHTFGQWHQRSLKRVLWNEQADLCQWKWVVKTLQESYKKGRVDDYGVVHPLVLNESV</sequence>
<evidence type="ECO:0000313" key="1">
    <source>
        <dbReference type="EMBL" id="GAG97128.1"/>
    </source>
</evidence>
<proteinExistence type="predicted"/>
<name>X1CLS6_9ZZZZ</name>
<dbReference type="EMBL" id="BART01019860">
    <property type="protein sequence ID" value="GAG97128.1"/>
    <property type="molecule type" value="Genomic_DNA"/>
</dbReference>
<gene>
    <name evidence="1" type="ORF">S01H4_37042</name>
</gene>
<reference evidence="1" key="1">
    <citation type="journal article" date="2014" name="Front. Microbiol.">
        <title>High frequency of phylogenetically diverse reductive dehalogenase-homologous genes in deep subseafloor sedimentary metagenomes.</title>
        <authorList>
            <person name="Kawai M."/>
            <person name="Futagami T."/>
            <person name="Toyoda A."/>
            <person name="Takaki Y."/>
            <person name="Nishi S."/>
            <person name="Hori S."/>
            <person name="Arai W."/>
            <person name="Tsubouchi T."/>
            <person name="Morono Y."/>
            <person name="Uchiyama I."/>
            <person name="Ito T."/>
            <person name="Fujiyama A."/>
            <person name="Inagaki F."/>
            <person name="Takami H."/>
        </authorList>
    </citation>
    <scope>NUCLEOTIDE SEQUENCE</scope>
    <source>
        <strain evidence="1">Expedition CK06-06</strain>
    </source>
</reference>
<feature type="non-terminal residue" evidence="1">
    <location>
        <position position="1"/>
    </location>
</feature>
<comment type="caution">
    <text evidence="1">The sequence shown here is derived from an EMBL/GenBank/DDBJ whole genome shotgun (WGS) entry which is preliminary data.</text>
</comment>
<organism evidence="1">
    <name type="scientific">marine sediment metagenome</name>
    <dbReference type="NCBI Taxonomy" id="412755"/>
    <lineage>
        <taxon>unclassified sequences</taxon>
        <taxon>metagenomes</taxon>
        <taxon>ecological metagenomes</taxon>
    </lineage>
</organism>
<accession>X1CLS6</accession>
<protein>
    <submittedName>
        <fullName evidence="1">Uncharacterized protein</fullName>
    </submittedName>
</protein>